<dbReference type="GO" id="GO:0004497">
    <property type="term" value="F:monooxygenase activity"/>
    <property type="evidence" value="ECO:0007669"/>
    <property type="project" value="UniProtKB-KW"/>
</dbReference>
<dbReference type="InterPro" id="IPR050493">
    <property type="entry name" value="FAD-dep_Monooxygenase_BioMet"/>
</dbReference>
<evidence type="ECO:0000313" key="7">
    <source>
        <dbReference type="EMBL" id="TJZ94080.1"/>
    </source>
</evidence>
<accession>A0A4U0RH94</accession>
<feature type="domain" description="FAD-binding" evidence="6">
    <location>
        <begin position="139"/>
        <end position="326"/>
    </location>
</feature>
<keyword evidence="8" id="KW-1185">Reference proteome</keyword>
<dbReference type="Gene3D" id="3.50.50.60">
    <property type="entry name" value="FAD/NAD(P)-binding domain"/>
    <property type="match status" value="1"/>
</dbReference>
<organism evidence="7 8">
    <name type="scientific">Paracoccus gahaiensis</name>
    <dbReference type="NCBI Taxonomy" id="1706839"/>
    <lineage>
        <taxon>Bacteria</taxon>
        <taxon>Pseudomonadati</taxon>
        <taxon>Pseudomonadota</taxon>
        <taxon>Alphaproteobacteria</taxon>
        <taxon>Rhodobacterales</taxon>
        <taxon>Paracoccaceae</taxon>
        <taxon>Paracoccus</taxon>
    </lineage>
</organism>
<evidence type="ECO:0000256" key="5">
    <source>
        <dbReference type="ARBA" id="ARBA00023033"/>
    </source>
</evidence>
<evidence type="ECO:0000256" key="1">
    <source>
        <dbReference type="ARBA" id="ARBA00001974"/>
    </source>
</evidence>
<dbReference type="SUPFAM" id="SSF51905">
    <property type="entry name" value="FAD/NAD(P)-binding domain"/>
    <property type="match status" value="1"/>
</dbReference>
<comment type="caution">
    <text evidence="7">The sequence shown here is derived from an EMBL/GenBank/DDBJ whole genome shotgun (WGS) entry which is preliminary data.</text>
</comment>
<proteinExistence type="predicted"/>
<keyword evidence="5" id="KW-0503">Monooxygenase</keyword>
<evidence type="ECO:0000259" key="6">
    <source>
        <dbReference type="Pfam" id="PF01494"/>
    </source>
</evidence>
<reference evidence="7 8" key="1">
    <citation type="submission" date="2019-04" db="EMBL/GenBank/DDBJ databases">
        <authorList>
            <person name="Li J."/>
        </authorList>
    </citation>
    <scope>NUCLEOTIDE SEQUENCE [LARGE SCALE GENOMIC DNA]</scope>
    <source>
        <strain evidence="7 8">KCTC 42687</strain>
    </source>
</reference>
<dbReference type="PRINTS" id="PR00420">
    <property type="entry name" value="RNGMNOXGNASE"/>
</dbReference>
<dbReference type="SUPFAM" id="SSF54373">
    <property type="entry name" value="FAD-linked reductases, C-terminal domain"/>
    <property type="match status" value="1"/>
</dbReference>
<dbReference type="PANTHER" id="PTHR13789:SF318">
    <property type="entry name" value="GERANYLGERANYL DIPHOSPHATE REDUCTASE"/>
    <property type="match status" value="1"/>
</dbReference>
<evidence type="ECO:0000256" key="2">
    <source>
        <dbReference type="ARBA" id="ARBA00022630"/>
    </source>
</evidence>
<keyword evidence="3" id="KW-0274">FAD</keyword>
<dbReference type="InterPro" id="IPR002938">
    <property type="entry name" value="FAD-bd"/>
</dbReference>
<dbReference type="EMBL" id="SUNI01000001">
    <property type="protein sequence ID" value="TJZ94080.1"/>
    <property type="molecule type" value="Genomic_DNA"/>
</dbReference>
<comment type="cofactor">
    <cofactor evidence="1">
        <name>FAD</name>
        <dbReference type="ChEBI" id="CHEBI:57692"/>
    </cofactor>
</comment>
<evidence type="ECO:0000313" key="8">
    <source>
        <dbReference type="Proteomes" id="UP000309747"/>
    </source>
</evidence>
<evidence type="ECO:0000256" key="4">
    <source>
        <dbReference type="ARBA" id="ARBA00023002"/>
    </source>
</evidence>
<dbReference type="PANTHER" id="PTHR13789">
    <property type="entry name" value="MONOOXYGENASE"/>
    <property type="match status" value="1"/>
</dbReference>
<feature type="domain" description="FAD-binding" evidence="6">
    <location>
        <begin position="11"/>
        <end position="131"/>
    </location>
</feature>
<dbReference type="AlphaFoldDB" id="A0A4U0RH94"/>
<dbReference type="InterPro" id="IPR036188">
    <property type="entry name" value="FAD/NAD-bd_sf"/>
</dbReference>
<dbReference type="Proteomes" id="UP000309747">
    <property type="component" value="Unassembled WGS sequence"/>
</dbReference>
<protein>
    <submittedName>
        <fullName evidence="7">FAD-dependent oxidoreductase</fullName>
    </submittedName>
</protein>
<sequence>MTGALTGRPATVIGAGIGGLTAALALARRGARVTVLERAPALSEVGAGIQLSANAVRVLDALGLGPALDSASLRNRAVQLNDAQGRRVLRMDLAAHRPEARFLLIHRARLIELLADAALGAGVDLRLGQDIATPPDLPLLIGAEGVRSPLRRALNGPETPFFTGQTAWRALIPETPGAPPEAQVFMGPGRHLVSYPLAGGRRNLVAVLERADWQDEGWSRPGDPGDLRTAFAGFGGPVPGWLSAVSKVHLWGLFRHPVAARWHDDRRAILGDAAHPTLPFLAQGAGMAIEDAWVLATCLDAGPDQPAALARYQALRQPRVTRITEAATANARNYHFKGPMRLAAHTVLRLADRLAPALMPGRFDWLYDHDPVTASP</sequence>
<keyword evidence="2" id="KW-0285">Flavoprotein</keyword>
<evidence type="ECO:0000256" key="3">
    <source>
        <dbReference type="ARBA" id="ARBA00022827"/>
    </source>
</evidence>
<dbReference type="RefSeq" id="WP_136884212.1">
    <property type="nucleotide sequence ID" value="NZ_SUNI01000001.1"/>
</dbReference>
<gene>
    <name evidence="7" type="ORF">FA743_02110</name>
</gene>
<dbReference type="Pfam" id="PF01494">
    <property type="entry name" value="FAD_binding_3"/>
    <property type="match status" value="2"/>
</dbReference>
<name>A0A4U0RH94_9RHOB</name>
<keyword evidence="4" id="KW-0560">Oxidoreductase</keyword>
<dbReference type="OrthoDB" id="4230779at2"/>
<dbReference type="GO" id="GO:0071949">
    <property type="term" value="F:FAD binding"/>
    <property type="evidence" value="ECO:0007669"/>
    <property type="project" value="InterPro"/>
</dbReference>